<evidence type="ECO:0000256" key="4">
    <source>
        <dbReference type="ARBA" id="ARBA00022833"/>
    </source>
</evidence>
<evidence type="ECO:0000259" key="9">
    <source>
        <dbReference type="PROSITE" id="PS51039"/>
    </source>
</evidence>
<dbReference type="PANTHER" id="PTHR10634">
    <property type="entry name" value="AN1-TYPE ZINC FINGER PROTEIN"/>
    <property type="match status" value="1"/>
</dbReference>
<keyword evidence="3 6" id="KW-0863">Zinc-finger</keyword>
<dbReference type="PROSITE" id="PS51039">
    <property type="entry name" value="ZF_AN1"/>
    <property type="match status" value="1"/>
</dbReference>
<dbReference type="InterPro" id="IPR002653">
    <property type="entry name" value="Znf_A20"/>
</dbReference>
<organism evidence="10 11">
    <name type="scientific">Urochloa decumbens</name>
    <dbReference type="NCBI Taxonomy" id="240449"/>
    <lineage>
        <taxon>Eukaryota</taxon>
        <taxon>Viridiplantae</taxon>
        <taxon>Streptophyta</taxon>
        <taxon>Embryophyta</taxon>
        <taxon>Tracheophyta</taxon>
        <taxon>Spermatophyta</taxon>
        <taxon>Magnoliopsida</taxon>
        <taxon>Liliopsida</taxon>
        <taxon>Poales</taxon>
        <taxon>Poaceae</taxon>
        <taxon>PACMAD clade</taxon>
        <taxon>Panicoideae</taxon>
        <taxon>Panicodae</taxon>
        <taxon>Paniceae</taxon>
        <taxon>Melinidinae</taxon>
        <taxon>Urochloa</taxon>
    </lineage>
</organism>
<evidence type="ECO:0000256" key="1">
    <source>
        <dbReference type="ARBA" id="ARBA00003732"/>
    </source>
</evidence>
<keyword evidence="5" id="KW-0346">Stress response</keyword>
<proteinExistence type="predicted"/>
<dbReference type="InterPro" id="IPR035896">
    <property type="entry name" value="AN1-like_Znf"/>
</dbReference>
<dbReference type="Pfam" id="PF01754">
    <property type="entry name" value="zf-A20"/>
    <property type="match status" value="1"/>
</dbReference>
<keyword evidence="2" id="KW-0479">Metal-binding</keyword>
<reference evidence="10" key="1">
    <citation type="submission" date="2024-10" db="EMBL/GenBank/DDBJ databases">
        <authorList>
            <person name="Ryan C."/>
        </authorList>
    </citation>
    <scope>NUCLEOTIDE SEQUENCE [LARGE SCALE GENOMIC DNA]</scope>
</reference>
<keyword evidence="4" id="KW-0862">Zinc</keyword>
<evidence type="ECO:0000259" key="8">
    <source>
        <dbReference type="PROSITE" id="PS51036"/>
    </source>
</evidence>
<keyword evidence="11" id="KW-1185">Reference proteome</keyword>
<evidence type="ECO:0000313" key="10">
    <source>
        <dbReference type="EMBL" id="CAL4944794.1"/>
    </source>
</evidence>
<feature type="domain" description="AN1-type" evidence="9">
    <location>
        <begin position="129"/>
        <end position="175"/>
    </location>
</feature>
<dbReference type="InterPro" id="IPR000058">
    <property type="entry name" value="Znf_AN1"/>
</dbReference>
<evidence type="ECO:0000256" key="2">
    <source>
        <dbReference type="ARBA" id="ARBA00022723"/>
    </source>
</evidence>
<dbReference type="GO" id="GO:0008270">
    <property type="term" value="F:zinc ion binding"/>
    <property type="evidence" value="ECO:0007669"/>
    <property type="project" value="UniProtKB-KW"/>
</dbReference>
<dbReference type="Gene3D" id="1.20.5.4770">
    <property type="match status" value="1"/>
</dbReference>
<dbReference type="SUPFAM" id="SSF118310">
    <property type="entry name" value="AN1-like Zinc finger"/>
    <property type="match status" value="1"/>
</dbReference>
<comment type="function">
    <text evidence="1">May be involved in environmental stress response.</text>
</comment>
<accession>A0ABC8YLT6</accession>
<dbReference type="Gene3D" id="4.10.1110.10">
    <property type="entry name" value="AN1-like Zinc finger"/>
    <property type="match status" value="1"/>
</dbReference>
<dbReference type="PANTHER" id="PTHR10634:SF98">
    <property type="entry name" value="ZINC FINGER A20 AND AN1 DOMAIN-CONTAINING STRESS-ASSOCIATED PROTEIN 3"/>
    <property type="match status" value="1"/>
</dbReference>
<evidence type="ECO:0000256" key="5">
    <source>
        <dbReference type="ARBA" id="ARBA00023016"/>
    </source>
</evidence>
<dbReference type="AlphaFoldDB" id="A0ABC8YLT6"/>
<evidence type="ECO:0000256" key="7">
    <source>
        <dbReference type="SAM" id="MobiDB-lite"/>
    </source>
</evidence>
<dbReference type="EMBL" id="OZ075126">
    <property type="protein sequence ID" value="CAL4944794.1"/>
    <property type="molecule type" value="Genomic_DNA"/>
</dbReference>
<gene>
    <name evidence="10" type="ORF">URODEC1_LOCUS35047</name>
</gene>
<sequence length="194" mass="20078">MATQKRKSVDVDETAAAAPAACANGCGFFGNPATAGMCSKCYREHATAAAATALTDEEKKKMQSVFDTGVAAFAPAAPRDGAPPEKKARIARAASVEPCSAGDAAGAEPATAAEQKQQQQPVDPAKPAAAAANQCTACRKKVGLLGFRCCCGETFCGAHRYAEKHACGFDYKRAGRERIAKNNPLVVADKIAKI</sequence>
<dbReference type="Proteomes" id="UP001497457">
    <property type="component" value="Chromosome 16b"/>
</dbReference>
<dbReference type="SMART" id="SM00259">
    <property type="entry name" value="ZnF_A20"/>
    <property type="match status" value="1"/>
</dbReference>
<name>A0ABC8YLT6_9POAL</name>
<evidence type="ECO:0000256" key="3">
    <source>
        <dbReference type="ARBA" id="ARBA00022771"/>
    </source>
</evidence>
<dbReference type="PROSITE" id="PS51036">
    <property type="entry name" value="ZF_A20"/>
    <property type="match status" value="1"/>
</dbReference>
<dbReference type="SMART" id="SM00154">
    <property type="entry name" value="ZnF_AN1"/>
    <property type="match status" value="1"/>
</dbReference>
<protein>
    <submittedName>
        <fullName evidence="10">Uncharacterized protein</fullName>
    </submittedName>
</protein>
<dbReference type="SUPFAM" id="SSF57716">
    <property type="entry name" value="Glucocorticoid receptor-like (DNA-binding domain)"/>
    <property type="match status" value="1"/>
</dbReference>
<evidence type="ECO:0000313" key="11">
    <source>
        <dbReference type="Proteomes" id="UP001497457"/>
    </source>
</evidence>
<dbReference type="Pfam" id="PF01428">
    <property type="entry name" value="zf-AN1"/>
    <property type="match status" value="1"/>
</dbReference>
<evidence type="ECO:0000256" key="6">
    <source>
        <dbReference type="PROSITE-ProRule" id="PRU00449"/>
    </source>
</evidence>
<feature type="domain" description="A20-type" evidence="8">
    <location>
        <begin position="16"/>
        <end position="50"/>
    </location>
</feature>
<dbReference type="FunFam" id="4.10.1110.10:FF:000001">
    <property type="entry name" value="Zinc finger AN1-type containing 6"/>
    <property type="match status" value="1"/>
</dbReference>
<dbReference type="InterPro" id="IPR050652">
    <property type="entry name" value="AN1_A20_ZnFinger"/>
</dbReference>
<feature type="region of interest" description="Disordered" evidence="7">
    <location>
        <begin position="101"/>
        <end position="125"/>
    </location>
</feature>